<dbReference type="OrthoDB" id="424974at2759"/>
<feature type="compositionally biased region" description="Polar residues" evidence="3">
    <location>
        <begin position="35"/>
        <end position="48"/>
    </location>
</feature>
<sequence>MENMTSRISSLEKSLAKATEEEGRGRSAPRIPFSDASNTTTSPSSVAGTHSGKLNERSNEDILVQKGSSSHYFNEILLSRIIGEERNIESVLTSPPTEPPYPPASPFNALGILSSPFLSQAPFSFHPLTPVAVKLWNIYTNNVESCTGTKMLHLPTDEFKVYSTIIEPQTGSLEDLALCFAIYFAATVSLDDLEAEAALGQDKRTHLLRLKVGLEQAFAQGDFLDRPTLTGLRSLAIYLSALRVHNRGKGIWILNGLAIRIAQSLGLHRDGERLGLSPFQSEMRHRLWWHFLSRDGRAGEDYGLENTSDLLLMSNVSLPLNVDDADLYPDMDELPTEKKGWTAMMFS</sequence>
<dbReference type="PANTHER" id="PTHR31001:SF85">
    <property type="entry name" value="ZN(II)2CYS6 TRANSCRIPTION FACTOR (EUROFUNG)"/>
    <property type="match status" value="1"/>
</dbReference>
<dbReference type="GO" id="GO:0008270">
    <property type="term" value="F:zinc ion binding"/>
    <property type="evidence" value="ECO:0007669"/>
    <property type="project" value="InterPro"/>
</dbReference>
<dbReference type="STRING" id="1442369.A0A0D2FRP8"/>
<dbReference type="InterPro" id="IPR007219">
    <property type="entry name" value="XnlR_reg_dom"/>
</dbReference>
<dbReference type="Proteomes" id="UP000053617">
    <property type="component" value="Unassembled WGS sequence"/>
</dbReference>
<dbReference type="GO" id="GO:0003677">
    <property type="term" value="F:DNA binding"/>
    <property type="evidence" value="ECO:0007669"/>
    <property type="project" value="InterPro"/>
</dbReference>
<dbReference type="Pfam" id="PF04082">
    <property type="entry name" value="Fungal_trans"/>
    <property type="match status" value="1"/>
</dbReference>
<proteinExistence type="predicted"/>
<evidence type="ECO:0000313" key="6">
    <source>
        <dbReference type="Proteomes" id="UP000053617"/>
    </source>
</evidence>
<feature type="compositionally biased region" description="Basic and acidic residues" evidence="3">
    <location>
        <begin position="14"/>
        <end position="25"/>
    </location>
</feature>
<evidence type="ECO:0000256" key="1">
    <source>
        <dbReference type="ARBA" id="ARBA00004123"/>
    </source>
</evidence>
<dbReference type="SMART" id="SM00906">
    <property type="entry name" value="Fungal_trans"/>
    <property type="match status" value="1"/>
</dbReference>
<evidence type="ECO:0000259" key="4">
    <source>
        <dbReference type="SMART" id="SM00906"/>
    </source>
</evidence>
<dbReference type="RefSeq" id="XP_013271978.1">
    <property type="nucleotide sequence ID" value="XM_013416524.1"/>
</dbReference>
<feature type="compositionally biased region" description="Polar residues" evidence="3">
    <location>
        <begin position="1"/>
        <end position="12"/>
    </location>
</feature>
<organism evidence="5 6">
    <name type="scientific">Rhinocladiella mackenziei CBS 650.93</name>
    <dbReference type="NCBI Taxonomy" id="1442369"/>
    <lineage>
        <taxon>Eukaryota</taxon>
        <taxon>Fungi</taxon>
        <taxon>Dikarya</taxon>
        <taxon>Ascomycota</taxon>
        <taxon>Pezizomycotina</taxon>
        <taxon>Eurotiomycetes</taxon>
        <taxon>Chaetothyriomycetidae</taxon>
        <taxon>Chaetothyriales</taxon>
        <taxon>Herpotrichiellaceae</taxon>
        <taxon>Rhinocladiella</taxon>
    </lineage>
</organism>
<dbReference type="GO" id="GO:0005634">
    <property type="term" value="C:nucleus"/>
    <property type="evidence" value="ECO:0007669"/>
    <property type="project" value="UniProtKB-SubCell"/>
</dbReference>
<dbReference type="PANTHER" id="PTHR31001">
    <property type="entry name" value="UNCHARACTERIZED TRANSCRIPTIONAL REGULATORY PROTEIN"/>
    <property type="match status" value="1"/>
</dbReference>
<evidence type="ECO:0000256" key="3">
    <source>
        <dbReference type="SAM" id="MobiDB-lite"/>
    </source>
</evidence>
<dbReference type="InterPro" id="IPR050613">
    <property type="entry name" value="Sec_Metabolite_Reg"/>
</dbReference>
<keyword evidence="2" id="KW-0539">Nucleus</keyword>
<protein>
    <submittedName>
        <fullName evidence="5">Rhinocladiella mackenziei CBS 650.93 unplaced genomic scaffold supercont1.4, whole genome shotgun sequence</fullName>
    </submittedName>
</protein>
<dbReference type="AlphaFoldDB" id="A0A0D2FRP8"/>
<comment type="subcellular location">
    <subcellularLocation>
        <location evidence="1">Nucleus</location>
    </subcellularLocation>
</comment>
<dbReference type="GO" id="GO:0006351">
    <property type="term" value="P:DNA-templated transcription"/>
    <property type="evidence" value="ECO:0007669"/>
    <property type="project" value="InterPro"/>
</dbReference>
<dbReference type="VEuPathDB" id="FungiDB:Z518_05713"/>
<reference evidence="5 6" key="1">
    <citation type="submission" date="2015-01" db="EMBL/GenBank/DDBJ databases">
        <title>The Genome Sequence of Rhinocladiella mackenzie CBS 650.93.</title>
        <authorList>
            <consortium name="The Broad Institute Genomics Platform"/>
            <person name="Cuomo C."/>
            <person name="de Hoog S."/>
            <person name="Gorbushina A."/>
            <person name="Stielow B."/>
            <person name="Teixiera M."/>
            <person name="Abouelleil A."/>
            <person name="Chapman S.B."/>
            <person name="Priest M."/>
            <person name="Young S.K."/>
            <person name="Wortman J."/>
            <person name="Nusbaum C."/>
            <person name="Birren B."/>
        </authorList>
    </citation>
    <scope>NUCLEOTIDE SEQUENCE [LARGE SCALE GENOMIC DNA]</scope>
    <source>
        <strain evidence="5 6">CBS 650.93</strain>
    </source>
</reference>
<accession>A0A0D2FRP8</accession>
<keyword evidence="6" id="KW-1185">Reference proteome</keyword>
<evidence type="ECO:0000256" key="2">
    <source>
        <dbReference type="ARBA" id="ARBA00023242"/>
    </source>
</evidence>
<dbReference type="CDD" id="cd12148">
    <property type="entry name" value="fungal_TF_MHR"/>
    <property type="match status" value="1"/>
</dbReference>
<dbReference type="HOGENOM" id="CLU_049756_0_0_1"/>
<evidence type="ECO:0000313" key="5">
    <source>
        <dbReference type="EMBL" id="KIX04842.1"/>
    </source>
</evidence>
<name>A0A0D2FRP8_9EURO</name>
<dbReference type="GeneID" id="25293784"/>
<gene>
    <name evidence="5" type="ORF">Z518_05713</name>
</gene>
<feature type="region of interest" description="Disordered" evidence="3">
    <location>
        <begin position="1"/>
        <end position="58"/>
    </location>
</feature>
<feature type="domain" description="Xylanolytic transcriptional activator regulatory" evidence="4">
    <location>
        <begin position="251"/>
        <end position="325"/>
    </location>
</feature>
<dbReference type="EMBL" id="KN847478">
    <property type="protein sequence ID" value="KIX04842.1"/>
    <property type="molecule type" value="Genomic_DNA"/>
</dbReference>